<sequence>MGCLNSKSTTEKTSNPKREDATHQAKKGGAAAGKAAERKPAASNEPTAAERKDGKATPEDFLLSFLEGAEHFLGSLPDTDATKHVIAMTFMNACAEVTRTRFRMKFDAVEELCGRLTERLPLLRGSVAKIEERNTDEGFSRLLSAWAANNTACVKRIPAEAGQAVLDALYTRYTVSKPVTFEDILRLQFRWISANRAALEVFTKFAEGSDVLTPEQLAKFIRETQRADDVTDRQVTEKYKYRFGGGVHRYNFASYCGSVLTNNMVDPARTSDVWQDMTQSFTHYSIGCARVESEEDLKRVLSESVRAYVLALRRSANGTVCSGSCPLQHIIDGVKKSGFALNTYPIVLTLSPHVAVPLALQEEAARLLTEGLGPLLAKGLMFEGAAITDPKFSPGALRKRVLVASAQGALKPFVGFMVADMHKDGLGVRVTDVVEGTPAAKSGVLKDDWLTHIKGEAIRNKQHLRDVLATLHVGEEVLVKRENLDELTVVVGGAVDPQDRTVAPALSSIVFFRLTRAAADRKPWDTTVVDAAALPRAKLNRAELASHFAYTAIDGEADGAAPGDLGYASIAGIQFIDTDSSERCLSWSRGRFCDNGRCGYVLKTNLGDKQFPELNVDVLCGPRAVGCAALTSATTKIYGNGTARVSGTRLIFSGFDEASLAIAELTFEASGEEHVFVAAFKPTLARSGYRALPCLVKGEERATPKRVHGVYLFVR</sequence>
<evidence type="ECO:0000313" key="4">
    <source>
        <dbReference type="EMBL" id="EPY36717.1"/>
    </source>
</evidence>
<reference evidence="3 5" key="1">
    <citation type="journal article" date="2013" name="PLoS ONE">
        <title>Predicting the Proteins of Angomonas deanei, Strigomonas culicis and Their Respective Endosymbionts Reveals New Aspects of the Trypanosomatidae Family.</title>
        <authorList>
            <person name="Motta M.C."/>
            <person name="Martins A.C."/>
            <person name="de Souza S.S."/>
            <person name="Catta-Preta C.M."/>
            <person name="Silva R."/>
            <person name="Klein C.C."/>
            <person name="de Almeida L.G."/>
            <person name="de Lima Cunha O."/>
            <person name="Ciapina L.P."/>
            <person name="Brocchi M."/>
            <person name="Colabardini A.C."/>
            <person name="de Araujo Lima B."/>
            <person name="Machado C.R."/>
            <person name="de Almeida Soares C.M."/>
            <person name="Probst C.M."/>
            <person name="de Menezes C.B."/>
            <person name="Thompson C.E."/>
            <person name="Bartholomeu D.C."/>
            <person name="Gradia D.F."/>
            <person name="Pavoni D.P."/>
            <person name="Grisard E.C."/>
            <person name="Fantinatti-Garboggini F."/>
            <person name="Marchini F.K."/>
            <person name="Rodrigues-Luiz G.F."/>
            <person name="Wagner G."/>
            <person name="Goldman G.H."/>
            <person name="Fietto J.L."/>
            <person name="Elias M.C."/>
            <person name="Goldman M.H."/>
            <person name="Sagot M.F."/>
            <person name="Pereira M."/>
            <person name="Stoco P.H."/>
            <person name="de Mendonca-Neto R.P."/>
            <person name="Teixeira S.M."/>
            <person name="Maciel T.E."/>
            <person name="de Oliveira Mendes T.A."/>
            <person name="Urmenyi T.P."/>
            <person name="de Souza W."/>
            <person name="Schenkman S."/>
            <person name="de Vasconcelos A.T."/>
        </authorList>
    </citation>
    <scope>NUCLEOTIDE SEQUENCE [LARGE SCALE GENOMIC DNA]</scope>
</reference>
<dbReference type="GO" id="GO:0004435">
    <property type="term" value="F:phosphatidylinositol-4,5-bisphosphate phospholipase C activity"/>
    <property type="evidence" value="ECO:0007669"/>
    <property type="project" value="TreeGrafter"/>
</dbReference>
<evidence type="ECO:0000256" key="1">
    <source>
        <dbReference type="SAM" id="MobiDB-lite"/>
    </source>
</evidence>
<evidence type="ECO:0000313" key="5">
    <source>
        <dbReference type="Proteomes" id="UP000015354"/>
    </source>
</evidence>
<dbReference type="OrthoDB" id="269822at2759"/>
<comment type="caution">
    <text evidence="3">The sequence shown here is derived from an EMBL/GenBank/DDBJ whole genome shotgun (WGS) entry which is preliminary data.</text>
</comment>
<dbReference type="InterPro" id="IPR036034">
    <property type="entry name" value="PDZ_sf"/>
</dbReference>
<dbReference type="PANTHER" id="PTHR10336">
    <property type="entry name" value="PHOSPHOINOSITIDE-SPECIFIC PHOSPHOLIPASE C FAMILY PROTEIN"/>
    <property type="match status" value="1"/>
</dbReference>
<reference evidence="3" key="2">
    <citation type="submission" date="2013-03" db="EMBL/GenBank/DDBJ databases">
        <authorList>
            <person name="Motta M.C.M."/>
            <person name="Martins A.C.A."/>
            <person name="Preta C.M.C.C."/>
            <person name="Silva R."/>
            <person name="de Souza S.S."/>
            <person name="Klein C.C."/>
            <person name="de Almeida L.G.P."/>
            <person name="Cunha O.L."/>
            <person name="Colabardini A.C."/>
            <person name="Lima B.A."/>
            <person name="Machado C.R."/>
            <person name="Soares C.M.A."/>
            <person name="de Menezes C.B.A."/>
            <person name="Bartolomeu D.C."/>
            <person name="Grisard E.C."/>
            <person name="Fantinatti-Garboggini F."/>
            <person name="Rodrigues-Luiz G.F."/>
            <person name="Wagner G."/>
            <person name="Goldman G.H."/>
            <person name="Fietto J.L.R."/>
            <person name="Ciapina L.P."/>
            <person name="Brocchi M."/>
            <person name="Elias M.C."/>
            <person name="Goldman M.H.S."/>
            <person name="Sagot M.-F."/>
            <person name="Pereira M."/>
            <person name="Stoco P.H."/>
            <person name="Teixeira S.M.R."/>
            <person name="de Mendonca-Neto R.P."/>
            <person name="Maciel T.E.F."/>
            <person name="Mendes T.A.O."/>
            <person name="Urmenyi T.P."/>
            <person name="Teixeira M.M.G."/>
            <person name="de Camargo E.F.P."/>
            <person name="de Sousa W."/>
            <person name="Schenkman S."/>
            <person name="de Vasconcelos A.T.R."/>
        </authorList>
    </citation>
    <scope>NUCLEOTIDE SEQUENCE</scope>
</reference>
<name>S9VCI4_9TRYP</name>
<keyword evidence="5" id="KW-1185">Reference proteome</keyword>
<dbReference type="SMART" id="SM00148">
    <property type="entry name" value="PLCXc"/>
    <property type="match status" value="1"/>
</dbReference>
<dbReference type="EMBL" id="ATMH01000442">
    <property type="protein sequence ID" value="EPY36717.1"/>
    <property type="molecule type" value="Genomic_DNA"/>
</dbReference>
<dbReference type="PROSITE" id="PS50106">
    <property type="entry name" value="PDZ"/>
    <property type="match status" value="1"/>
</dbReference>
<feature type="compositionally biased region" description="Polar residues" evidence="1">
    <location>
        <begin position="1"/>
        <end position="13"/>
    </location>
</feature>
<dbReference type="SMART" id="SM00228">
    <property type="entry name" value="PDZ"/>
    <property type="match status" value="1"/>
</dbReference>
<gene>
    <name evidence="4" type="ORF">STCU_00442</name>
    <name evidence="3" type="ORF">STCU_07051</name>
</gene>
<dbReference type="Pfam" id="PF13180">
    <property type="entry name" value="PDZ_2"/>
    <property type="match status" value="1"/>
</dbReference>
<protein>
    <recommendedName>
        <fullName evidence="2">PDZ domain-containing protein</fullName>
    </recommendedName>
</protein>
<dbReference type="PANTHER" id="PTHR10336:SF209">
    <property type="entry name" value="PHOSPHOINOSITIDE PHOSPHOLIPASE C"/>
    <property type="match status" value="1"/>
</dbReference>
<dbReference type="InterPro" id="IPR017946">
    <property type="entry name" value="PLC-like_Pdiesterase_TIM-brl"/>
</dbReference>
<dbReference type="GO" id="GO:0035556">
    <property type="term" value="P:intracellular signal transduction"/>
    <property type="evidence" value="ECO:0007669"/>
    <property type="project" value="InterPro"/>
</dbReference>
<dbReference type="InterPro" id="IPR001192">
    <property type="entry name" value="PI-PLC_fam"/>
</dbReference>
<feature type="compositionally biased region" description="Basic and acidic residues" evidence="1">
    <location>
        <begin position="14"/>
        <end position="23"/>
    </location>
</feature>
<dbReference type="PROSITE" id="PS50007">
    <property type="entry name" value="PIPLC_X_DOMAIN"/>
    <property type="match status" value="1"/>
</dbReference>
<evidence type="ECO:0000259" key="2">
    <source>
        <dbReference type="PROSITE" id="PS50106"/>
    </source>
</evidence>
<dbReference type="InterPro" id="IPR001478">
    <property type="entry name" value="PDZ"/>
</dbReference>
<dbReference type="InterPro" id="IPR000909">
    <property type="entry name" value="PLipase_C_PInositol-sp_X_dom"/>
</dbReference>
<dbReference type="Pfam" id="PF00388">
    <property type="entry name" value="PI-PLC-X"/>
    <property type="match status" value="1"/>
</dbReference>
<dbReference type="Proteomes" id="UP000015354">
    <property type="component" value="Unassembled WGS sequence"/>
</dbReference>
<dbReference type="SUPFAM" id="SSF51695">
    <property type="entry name" value="PLC-like phosphodiesterases"/>
    <property type="match status" value="1"/>
</dbReference>
<feature type="domain" description="PDZ" evidence="2">
    <location>
        <begin position="399"/>
        <end position="463"/>
    </location>
</feature>
<feature type="region of interest" description="Disordered" evidence="1">
    <location>
        <begin position="1"/>
        <end position="55"/>
    </location>
</feature>
<dbReference type="Gene3D" id="2.30.42.10">
    <property type="match status" value="1"/>
</dbReference>
<dbReference type="AlphaFoldDB" id="S9VCI4"/>
<proteinExistence type="predicted"/>
<organism evidence="3 5">
    <name type="scientific">Strigomonas culicis</name>
    <dbReference type="NCBI Taxonomy" id="28005"/>
    <lineage>
        <taxon>Eukaryota</taxon>
        <taxon>Discoba</taxon>
        <taxon>Euglenozoa</taxon>
        <taxon>Kinetoplastea</taxon>
        <taxon>Metakinetoplastina</taxon>
        <taxon>Trypanosomatida</taxon>
        <taxon>Trypanosomatidae</taxon>
        <taxon>Strigomonadinae</taxon>
        <taxon>Strigomonas</taxon>
    </lineage>
</organism>
<dbReference type="EMBL" id="ATMH01007051">
    <property type="protein sequence ID" value="EPY24696.1"/>
    <property type="molecule type" value="Genomic_DNA"/>
</dbReference>
<dbReference type="FunFam" id="2.30.42.10:FF:000271">
    <property type="entry name" value="Pdz domain containing protein, putative"/>
    <property type="match status" value="1"/>
</dbReference>
<dbReference type="GO" id="GO:0006629">
    <property type="term" value="P:lipid metabolic process"/>
    <property type="evidence" value="ECO:0007669"/>
    <property type="project" value="InterPro"/>
</dbReference>
<accession>S9VCI4</accession>
<evidence type="ECO:0000313" key="3">
    <source>
        <dbReference type="EMBL" id="EPY24696.1"/>
    </source>
</evidence>